<evidence type="ECO:0008006" key="4">
    <source>
        <dbReference type="Google" id="ProtNLM"/>
    </source>
</evidence>
<keyword evidence="1" id="KW-0472">Membrane</keyword>
<evidence type="ECO:0000256" key="1">
    <source>
        <dbReference type="SAM" id="Phobius"/>
    </source>
</evidence>
<dbReference type="InterPro" id="IPR007541">
    <property type="entry name" value="Uncharacterised_BSP"/>
</dbReference>
<organism evidence="2 3">
    <name type="scientific">Actinoallomurus bryophytorum</name>
    <dbReference type="NCBI Taxonomy" id="1490222"/>
    <lineage>
        <taxon>Bacteria</taxon>
        <taxon>Bacillati</taxon>
        <taxon>Actinomycetota</taxon>
        <taxon>Actinomycetes</taxon>
        <taxon>Streptosporangiales</taxon>
        <taxon>Thermomonosporaceae</taxon>
        <taxon>Actinoallomurus</taxon>
    </lineage>
</organism>
<name>A0A543CCA5_9ACTN</name>
<evidence type="ECO:0000313" key="2">
    <source>
        <dbReference type="EMBL" id="TQL94706.1"/>
    </source>
</evidence>
<dbReference type="Pfam" id="PF04450">
    <property type="entry name" value="BSP"/>
    <property type="match status" value="1"/>
</dbReference>
<sequence length="447" mass="47431">MPAKGNADSRVSALPIFAGFAGLAIVANLVTGIGYVALHDGASRSAAPSRPVAGALPAPSTATVNSLLQRRSHAVLAHDRAAFLATVDPSGQAFRAGQEVLFDNLAEVPLTGWKESLADTRPAVAADDGWTARLRLAYRLRGYDRRELVYTEYLTFDRRPGTGWVVSGDGAAHGLRDDPQIWSGGSLKVVRGRRSIVLAEDGAVAGQDARARTAELRDIADRLDQGVGIVSGVVGDRWSRRVVALVPATEQKAEELVGDVRNLGDIAALATVTGDAGGTATGEDRVVISPTAFGRLNALGRHVVLTHELVHVAMGGARDGKTPMWLIEGLADYVGYKDAGVATKAAGRELKNLISSGDMPSAPPGRTEFEGSGDRLSAAYEEAWLACRMIAERYGEDTLVRLYRTAEGEPGASGDPRIEDRALRTVLGIGSARFDEEWRSYVRGVLS</sequence>
<dbReference type="Proteomes" id="UP000316096">
    <property type="component" value="Unassembled WGS sequence"/>
</dbReference>
<accession>A0A543CCA5</accession>
<comment type="caution">
    <text evidence="2">The sequence shown here is derived from an EMBL/GenBank/DDBJ whole genome shotgun (WGS) entry which is preliminary data.</text>
</comment>
<keyword evidence="1" id="KW-1133">Transmembrane helix</keyword>
<keyword evidence="1" id="KW-0812">Transmembrane</keyword>
<dbReference type="EMBL" id="VFOZ01000001">
    <property type="protein sequence ID" value="TQL94706.1"/>
    <property type="molecule type" value="Genomic_DNA"/>
</dbReference>
<keyword evidence="3" id="KW-1185">Reference proteome</keyword>
<feature type="transmembrane region" description="Helical" evidence="1">
    <location>
        <begin position="12"/>
        <end position="38"/>
    </location>
</feature>
<reference evidence="2 3" key="1">
    <citation type="submission" date="2019-06" db="EMBL/GenBank/DDBJ databases">
        <title>Sequencing the genomes of 1000 actinobacteria strains.</title>
        <authorList>
            <person name="Klenk H.-P."/>
        </authorList>
    </citation>
    <scope>NUCLEOTIDE SEQUENCE [LARGE SCALE GENOMIC DNA]</scope>
    <source>
        <strain evidence="2 3">DSM 102200</strain>
    </source>
</reference>
<protein>
    <recommendedName>
        <fullName evidence="4">Basic secretory peptidase family protein</fullName>
    </recommendedName>
</protein>
<dbReference type="AlphaFoldDB" id="A0A543CCA5"/>
<proteinExistence type="predicted"/>
<gene>
    <name evidence="2" type="ORF">FB559_0188</name>
</gene>
<evidence type="ECO:0000313" key="3">
    <source>
        <dbReference type="Proteomes" id="UP000316096"/>
    </source>
</evidence>